<dbReference type="EMBL" id="MK072490">
    <property type="protein sequence ID" value="AYV85962.1"/>
    <property type="molecule type" value="Genomic_DNA"/>
</dbReference>
<reference evidence="2" key="1">
    <citation type="submission" date="2018-10" db="EMBL/GenBank/DDBJ databases">
        <title>Hidden diversity of soil giant viruses.</title>
        <authorList>
            <person name="Schulz F."/>
            <person name="Alteio L."/>
            <person name="Goudeau D."/>
            <person name="Ryan E.M."/>
            <person name="Malmstrom R.R."/>
            <person name="Blanchard J."/>
            <person name="Woyke T."/>
        </authorList>
    </citation>
    <scope>NUCLEOTIDE SEQUENCE</scope>
    <source>
        <strain evidence="2">SOV1</strain>
    </source>
</reference>
<feature type="region of interest" description="Disordered" evidence="1">
    <location>
        <begin position="315"/>
        <end position="338"/>
    </location>
</feature>
<evidence type="ECO:0000256" key="1">
    <source>
        <dbReference type="SAM" id="MobiDB-lite"/>
    </source>
</evidence>
<name>A0A3G5AFL0_9VIRU</name>
<feature type="compositionally biased region" description="Low complexity" evidence="1">
    <location>
        <begin position="21"/>
        <end position="37"/>
    </location>
</feature>
<accession>A0A3G5AFL0</accession>
<feature type="region of interest" description="Disordered" evidence="1">
    <location>
        <begin position="15"/>
        <end position="53"/>
    </location>
</feature>
<protein>
    <submittedName>
        <fullName evidence="2">Uncharacterized protein</fullName>
    </submittedName>
</protein>
<proteinExistence type="predicted"/>
<feature type="compositionally biased region" description="Low complexity" evidence="1">
    <location>
        <begin position="320"/>
        <end position="338"/>
    </location>
</feature>
<organism evidence="2">
    <name type="scientific">Solivirus sp</name>
    <dbReference type="NCBI Taxonomy" id="2487772"/>
    <lineage>
        <taxon>Viruses</taxon>
        <taxon>Pithoviruses</taxon>
    </lineage>
</organism>
<gene>
    <name evidence="2" type="ORF">Solivirus2_33</name>
</gene>
<sequence>MSVFVNPVTGLTAKLPAVPETGTGSSGSDSQTGSNSGPDTKPTISLSSEEASSDMSQTHTFRAEFISFVGSLAIVNSTFISSTTILKYKIEKRSSTETKIESTNRPLIYTVAGNSNSQAWRPEILFESGDYNFGIQFTNETEAKMYSAIIFTLKTAEISNFVLANMLSSFMRVLNYPPSVVFGLKARSATEFVPFDKRIRSDIAKMSTEIGKTCLEMGKSCGEICKACGEMSRVSEGVGKACGEINKIGSEIKTEITEVKESMKKMKSETLPFISTPNCTTSGNTATMRSDFSFDSVTGKLTTLNQGINPPTLAFPVSQNNGGTSTSTSTSTSSTTSGNTATVISEFAIDKTGKVTQLGPSMIPLPIPKGSNVSTGYHVLTTTVSTTSSSNTSTTPIITVPPFTPEVKLEETNEMQKMRELEKKIVEELTSISTKCDSIIKHLTETKSTIVVSDVVEVAAQRNILLAKLTQAENYIEKLEESISTN</sequence>
<evidence type="ECO:0000313" key="2">
    <source>
        <dbReference type="EMBL" id="AYV85962.1"/>
    </source>
</evidence>